<name>A0ABP7QRD3_9SPHI</name>
<gene>
    <name evidence="1" type="ORF">GCM10022210_44230</name>
</gene>
<dbReference type="EMBL" id="BAAAZC010000029">
    <property type="protein sequence ID" value="GAA3986898.1"/>
    <property type="molecule type" value="Genomic_DNA"/>
</dbReference>
<organism evidence="1 2">
    <name type="scientific">Mucilaginibacter dorajii</name>
    <dbReference type="NCBI Taxonomy" id="692994"/>
    <lineage>
        <taxon>Bacteria</taxon>
        <taxon>Pseudomonadati</taxon>
        <taxon>Bacteroidota</taxon>
        <taxon>Sphingobacteriia</taxon>
        <taxon>Sphingobacteriales</taxon>
        <taxon>Sphingobacteriaceae</taxon>
        <taxon>Mucilaginibacter</taxon>
    </lineage>
</organism>
<dbReference type="Proteomes" id="UP001500742">
    <property type="component" value="Unassembled WGS sequence"/>
</dbReference>
<sequence length="96" mass="11365">MGKERKVLVMVEKLPEVVKREQYVEKMTKGKRHLMFYISEKPTKKQGNFWVKVAEDNGASYFTHFNFAVNPNSYVIKYYDTITGNLISLKAWRNQK</sequence>
<proteinExistence type="predicted"/>
<evidence type="ECO:0000313" key="2">
    <source>
        <dbReference type="Proteomes" id="UP001500742"/>
    </source>
</evidence>
<protein>
    <submittedName>
        <fullName evidence="1">Uncharacterized protein</fullName>
    </submittedName>
</protein>
<keyword evidence="2" id="KW-1185">Reference proteome</keyword>
<accession>A0ABP7QRD3</accession>
<reference evidence="2" key="1">
    <citation type="journal article" date="2019" name="Int. J. Syst. Evol. Microbiol.">
        <title>The Global Catalogue of Microorganisms (GCM) 10K type strain sequencing project: providing services to taxonomists for standard genome sequencing and annotation.</title>
        <authorList>
            <consortium name="The Broad Institute Genomics Platform"/>
            <consortium name="The Broad Institute Genome Sequencing Center for Infectious Disease"/>
            <person name="Wu L."/>
            <person name="Ma J."/>
        </authorList>
    </citation>
    <scope>NUCLEOTIDE SEQUENCE [LARGE SCALE GENOMIC DNA]</scope>
    <source>
        <strain evidence="2">JCM 16601</strain>
    </source>
</reference>
<evidence type="ECO:0000313" key="1">
    <source>
        <dbReference type="EMBL" id="GAA3986898.1"/>
    </source>
</evidence>
<comment type="caution">
    <text evidence="1">The sequence shown here is derived from an EMBL/GenBank/DDBJ whole genome shotgun (WGS) entry which is preliminary data.</text>
</comment>